<feature type="compositionally biased region" description="Basic and acidic residues" evidence="2">
    <location>
        <begin position="337"/>
        <end position="353"/>
    </location>
</feature>
<evidence type="ECO:0000256" key="2">
    <source>
        <dbReference type="SAM" id="MobiDB-lite"/>
    </source>
</evidence>
<feature type="region of interest" description="Disordered" evidence="2">
    <location>
        <begin position="267"/>
        <end position="440"/>
    </location>
</feature>
<feature type="region of interest" description="Disordered" evidence="2">
    <location>
        <begin position="1172"/>
        <end position="1196"/>
    </location>
</feature>
<dbReference type="PANTHER" id="PTHR32059:SF0">
    <property type="entry name" value="RAB11-BINDING PROTEIN RELCH"/>
    <property type="match status" value="1"/>
</dbReference>
<dbReference type="PANTHER" id="PTHR32059">
    <property type="entry name" value="RAB11-BINDING PROTEIN RELCH"/>
    <property type="match status" value="1"/>
</dbReference>
<dbReference type="EMBL" id="HBUF01115010">
    <property type="protein sequence ID" value="CAG6641026.1"/>
    <property type="molecule type" value="Transcribed_RNA"/>
</dbReference>
<dbReference type="GO" id="GO:0055037">
    <property type="term" value="C:recycling endosome"/>
    <property type="evidence" value="ECO:0007669"/>
    <property type="project" value="TreeGrafter"/>
</dbReference>
<name>A0A8D8QZP6_9HEMI</name>
<dbReference type="InterPro" id="IPR040362">
    <property type="entry name" value="RELCH"/>
</dbReference>
<reference evidence="3" key="1">
    <citation type="submission" date="2021-05" db="EMBL/GenBank/DDBJ databases">
        <authorList>
            <person name="Alioto T."/>
            <person name="Alioto T."/>
            <person name="Gomez Garrido J."/>
        </authorList>
    </citation>
    <scope>NUCLEOTIDE SEQUENCE</scope>
</reference>
<feature type="compositionally biased region" description="Basic and acidic residues" evidence="2">
    <location>
        <begin position="306"/>
        <end position="327"/>
    </location>
</feature>
<dbReference type="Gene3D" id="1.25.10.10">
    <property type="entry name" value="Leucine-rich Repeat Variant"/>
    <property type="match status" value="2"/>
</dbReference>
<dbReference type="SUPFAM" id="SSF48371">
    <property type="entry name" value="ARM repeat"/>
    <property type="match status" value="1"/>
</dbReference>
<evidence type="ECO:0000313" key="3">
    <source>
        <dbReference type="EMBL" id="CAG6641026.1"/>
    </source>
</evidence>
<organism evidence="3">
    <name type="scientific">Cacopsylla melanoneura</name>
    <dbReference type="NCBI Taxonomy" id="428564"/>
    <lineage>
        <taxon>Eukaryota</taxon>
        <taxon>Metazoa</taxon>
        <taxon>Ecdysozoa</taxon>
        <taxon>Arthropoda</taxon>
        <taxon>Hexapoda</taxon>
        <taxon>Insecta</taxon>
        <taxon>Pterygota</taxon>
        <taxon>Neoptera</taxon>
        <taxon>Paraneoptera</taxon>
        <taxon>Hemiptera</taxon>
        <taxon>Sternorrhyncha</taxon>
        <taxon>Psylloidea</taxon>
        <taxon>Psyllidae</taxon>
        <taxon>Psyllinae</taxon>
        <taxon>Cacopsylla</taxon>
    </lineage>
</organism>
<protein>
    <submittedName>
        <fullName evidence="3">LisH domain and HEAT repeat-containing protein KIAA1468</fullName>
    </submittedName>
</protein>
<dbReference type="AlphaFoldDB" id="A0A8D8QZP6"/>
<accession>A0A8D8QZP6</accession>
<feature type="compositionally biased region" description="Polar residues" evidence="2">
    <location>
        <begin position="421"/>
        <end position="432"/>
    </location>
</feature>
<dbReference type="GO" id="GO:0032367">
    <property type="term" value="P:intracellular cholesterol transport"/>
    <property type="evidence" value="ECO:0007669"/>
    <property type="project" value="InterPro"/>
</dbReference>
<dbReference type="PROSITE" id="PS50896">
    <property type="entry name" value="LISH"/>
    <property type="match status" value="1"/>
</dbReference>
<sequence>MMSSVVSVKGDSTSGKISYSDIATQLLEDKLLLTALELYFELLEVGKDLPKLREFFSNPGNFEQQSVSRLDHLSSIPRSSSQATLDSLDFTRYSEDGERGVDERVAVLEFELRKAKETISSLRANLTDATTEVEESSDTFPKTSSTCDPIKPHEKRCLNFLINEYLLLHNYKLTSITFADENEDQDFEDWDDVGLNMSKPAELVQLYRDGLKSMGSSGENLCEQCCQTEDEEEESSLLVEELAEMSGKISSLELERDELRVEVESLRSSTLRHHQTAQSPVSPLRQPTSNIDEPDRVASELASAIESDRDSVSFGDDRLHSVTHNEDQSESVLACHSSERMDSVNTDRSKDLGIESSSIDSRHIDSGGGGGGLPNSPGLELGGSGEGLDRHSSHFGEEEEEISDPNQQDRFELIGGESTRGGHTSTNGSQDRLSLDVGGDDHSSINDNDWTRVSYTPTNNLANTTSPNDDVIPSVALDQRNFPEAFHKEILSQCYLSAQHVHPLCKELDAIEGELNYAILLDLVTKTVIHQSKNDDLFPLLLATILLHSDPAQRDTLIQILFNTKKRPNEGERKIIVAGLHSILKLSPTQVESCLLAPLWEQIGSKYLERRLLVTDICSALSPHVTTGSRVSYVLPILQQLLLDDREVSVRTAVVRSLTLTISLISDVDKYIQCEELVMTGLHDACRDVVDATSHLLLPVLAKWSLDLRRLQSHFLTKLMQLISSQIKKTSEQDSSTSNLSSSSQKWELRACASLQALTSLLPYLVIFVASSPVVLSRLTSAPDLPPARPRPHFAPLCKGLFNPSVFYVEAPVPSVMRVFDWLIESTNERPEQEKWEEMAWLKDTFLPQLLDLTERLSPSLHPTLTSCLIDCFRSFCAGFGPSLTGSLVRALFTSRIERLEQSLANVSQSEWGAMTLLPVYVLAVLVELPDVQEELQSLLKHFMFSLALCGAPTESLSYTIRELSRFSQHQDTVIAALWEGVVHVRSVVRVLTAYLLGETISQVSLSLLTTKIVPALVTLSSDPDVTVKTATIPVFGSLLLNQTKKEVQDKTYFQLQTFLSDESLLENHAAQVTLIATLGRIAPASLSWFREDAIAPQLCSWASSLPLLLSSTRKQDVLLALLDAYSNVLYTSLSPNTINLYMLPGLRHLESPCSELAPGQLETLRGMIKEAESRAGPSRPPPAPTTPLQSKTSSSVQKINKILSPLQTGNLFSRKKN</sequence>
<proteinExistence type="predicted"/>
<dbReference type="InterPro" id="IPR006594">
    <property type="entry name" value="LisH"/>
</dbReference>
<feature type="compositionally biased region" description="Basic and acidic residues" evidence="2">
    <location>
        <begin position="387"/>
        <end position="396"/>
    </location>
</feature>
<dbReference type="InterPro" id="IPR011989">
    <property type="entry name" value="ARM-like"/>
</dbReference>
<dbReference type="InterPro" id="IPR016024">
    <property type="entry name" value="ARM-type_fold"/>
</dbReference>
<feature type="coiled-coil region" evidence="1">
    <location>
        <begin position="105"/>
        <end position="132"/>
    </location>
</feature>
<keyword evidence="1" id="KW-0175">Coiled coil</keyword>
<feature type="compositionally biased region" description="Polar residues" evidence="2">
    <location>
        <begin position="276"/>
        <end position="291"/>
    </location>
</feature>
<dbReference type="GO" id="GO:0005802">
    <property type="term" value="C:trans-Golgi network"/>
    <property type="evidence" value="ECO:0007669"/>
    <property type="project" value="InterPro"/>
</dbReference>
<evidence type="ECO:0000256" key="1">
    <source>
        <dbReference type="SAM" id="Coils"/>
    </source>
</evidence>